<evidence type="ECO:0000313" key="2">
    <source>
        <dbReference type="Proteomes" id="UP000002931"/>
    </source>
</evidence>
<reference evidence="1 2" key="1">
    <citation type="journal article" date="2010" name="J. Bacteriol.">
        <title>Genome sequences of Pelagibaca bermudensis HTCC2601T and Maritimibacter alkaliphilus HTCC2654T, the type strains of two marine Roseobacter genera.</title>
        <authorList>
            <person name="Thrash J.C."/>
            <person name="Cho J.C."/>
            <person name="Ferriera S."/>
            <person name="Johnson J."/>
            <person name="Vergin K.L."/>
            <person name="Giovannoni S.J."/>
        </authorList>
    </citation>
    <scope>NUCLEOTIDE SEQUENCE [LARGE SCALE GENOMIC DNA]</scope>
    <source>
        <strain evidence="1 2">HTCC2654</strain>
    </source>
</reference>
<evidence type="ECO:0000313" key="1">
    <source>
        <dbReference type="EMBL" id="EAQ12484.1"/>
    </source>
</evidence>
<dbReference type="EMBL" id="AAMT01000008">
    <property type="protein sequence ID" value="EAQ12484.1"/>
    <property type="molecule type" value="Genomic_DNA"/>
</dbReference>
<comment type="caution">
    <text evidence="1">The sequence shown here is derived from an EMBL/GenBank/DDBJ whole genome shotgun (WGS) entry which is preliminary data.</text>
</comment>
<dbReference type="HOGENOM" id="CLU_2523606_0_0_5"/>
<dbReference type="AlphaFoldDB" id="A3VGS9"/>
<gene>
    <name evidence="1" type="ORF">RB2654_14400</name>
</gene>
<proteinExistence type="predicted"/>
<sequence length="84" mass="9756">MRRERRQASVGECLLEDLRCAGCVFPRFPRYSHGLKLAGHADRNLGLRKQRIGRAEKVNLRQLGRPILENVFRELAERVETGRE</sequence>
<name>A3VGS9_9RHOB</name>
<dbReference type="Proteomes" id="UP000002931">
    <property type="component" value="Unassembled WGS sequence"/>
</dbReference>
<keyword evidence="2" id="KW-1185">Reference proteome</keyword>
<organism evidence="1 2">
    <name type="scientific">Maritimibacter alkaliphilus HTCC2654</name>
    <dbReference type="NCBI Taxonomy" id="314271"/>
    <lineage>
        <taxon>Bacteria</taxon>
        <taxon>Pseudomonadati</taxon>
        <taxon>Pseudomonadota</taxon>
        <taxon>Alphaproteobacteria</taxon>
        <taxon>Rhodobacterales</taxon>
        <taxon>Roseobacteraceae</taxon>
        <taxon>Maritimibacter</taxon>
    </lineage>
</organism>
<protein>
    <submittedName>
        <fullName evidence="1">Uncharacterized protein</fullName>
    </submittedName>
</protein>
<accession>A3VGS9</accession>